<accession>A0A1F6BY05</accession>
<name>A0A1F6BY05_9BACT</name>
<evidence type="ECO:0000256" key="1">
    <source>
        <dbReference type="SAM" id="MobiDB-lite"/>
    </source>
</evidence>
<dbReference type="AlphaFoldDB" id="A0A1F6BY05"/>
<feature type="region of interest" description="Disordered" evidence="1">
    <location>
        <begin position="1"/>
        <end position="51"/>
    </location>
</feature>
<keyword evidence="2" id="KW-0472">Membrane</keyword>
<dbReference type="Proteomes" id="UP000176322">
    <property type="component" value="Unassembled WGS sequence"/>
</dbReference>
<evidence type="ECO:0000313" key="3">
    <source>
        <dbReference type="EMBL" id="OGG41845.1"/>
    </source>
</evidence>
<feature type="transmembrane region" description="Helical" evidence="2">
    <location>
        <begin position="57"/>
        <end position="78"/>
    </location>
</feature>
<gene>
    <name evidence="3" type="ORF">A2837_01370</name>
</gene>
<evidence type="ECO:0000313" key="4">
    <source>
        <dbReference type="Proteomes" id="UP000176322"/>
    </source>
</evidence>
<dbReference type="EMBL" id="MFKO01000002">
    <property type="protein sequence ID" value="OGG41845.1"/>
    <property type="molecule type" value="Genomic_DNA"/>
</dbReference>
<organism evidence="3 4">
    <name type="scientific">Candidatus Kaiserbacteria bacterium RIFCSPHIGHO2_01_FULL_46_22</name>
    <dbReference type="NCBI Taxonomy" id="1798475"/>
    <lineage>
        <taxon>Bacteria</taxon>
        <taxon>Candidatus Kaiseribacteriota</taxon>
    </lineage>
</organism>
<comment type="caution">
    <text evidence="3">The sequence shown here is derived from an EMBL/GenBank/DDBJ whole genome shotgun (WGS) entry which is preliminary data.</text>
</comment>
<keyword evidence="2" id="KW-0812">Transmembrane</keyword>
<keyword evidence="2" id="KW-1133">Transmembrane helix</keyword>
<protein>
    <recommendedName>
        <fullName evidence="5">Baseplate protein J-like domain-containing protein</fullName>
    </recommendedName>
</protein>
<sequence>MDKKWNLQDIKPPKRPSRITRTSAPMDTEEPERVSESRVPAAPRIRSSNSRPGKRHIWVAVLIFLFLAVLGVVIGTFIGGAKVTVFPRWREPVVNAALEAKRQATGNELAYEIITFEAEGERQVAATGQEQVTEQATGELTIYKTTPGEERLIKNTRFESADGHIFRITESAVVPGATTDSGGKSVPGSVNAKVFAEEAGPEYNLAAGARFTVPGFRENDLTDLYDAIYAENPSAISGGFDGPRYIVDENEMQSALSSLRTELKEALMQRVNSEKPAGFTVLESSYTYAYTTLPGEAVGEGQVKVKEKVALKVPLFKDDALASYIAKSVVPGYDNEPVRIENAAESLSFEYLDQATIESDLAAKESINFRLTGKPRLIWVYDAEQLKKDLAGAPKTAINTVLGGYPAIEKATATIRPFWARSFPEDSADITIIESVGQ</sequence>
<proteinExistence type="predicted"/>
<evidence type="ECO:0000256" key="2">
    <source>
        <dbReference type="SAM" id="Phobius"/>
    </source>
</evidence>
<reference evidence="3 4" key="1">
    <citation type="journal article" date="2016" name="Nat. Commun.">
        <title>Thousands of microbial genomes shed light on interconnected biogeochemical processes in an aquifer system.</title>
        <authorList>
            <person name="Anantharaman K."/>
            <person name="Brown C.T."/>
            <person name="Hug L.A."/>
            <person name="Sharon I."/>
            <person name="Castelle C.J."/>
            <person name="Probst A.J."/>
            <person name="Thomas B.C."/>
            <person name="Singh A."/>
            <person name="Wilkins M.J."/>
            <person name="Karaoz U."/>
            <person name="Brodie E.L."/>
            <person name="Williams K.H."/>
            <person name="Hubbard S.S."/>
            <person name="Banfield J.F."/>
        </authorList>
    </citation>
    <scope>NUCLEOTIDE SEQUENCE [LARGE SCALE GENOMIC DNA]</scope>
</reference>
<evidence type="ECO:0008006" key="5">
    <source>
        <dbReference type="Google" id="ProtNLM"/>
    </source>
</evidence>
<dbReference type="STRING" id="1798475.A2837_01370"/>